<organism evidence="2 3">
    <name type="scientific">Sporolactobacillus putidus</name>
    <dbReference type="NCBI Taxonomy" id="492735"/>
    <lineage>
        <taxon>Bacteria</taxon>
        <taxon>Bacillati</taxon>
        <taxon>Bacillota</taxon>
        <taxon>Bacilli</taxon>
        <taxon>Bacillales</taxon>
        <taxon>Sporolactobacillaceae</taxon>
        <taxon>Sporolactobacillus</taxon>
    </lineage>
</organism>
<proteinExistence type="predicted"/>
<evidence type="ECO:0000259" key="1">
    <source>
        <dbReference type="PROSITE" id="PS51186"/>
    </source>
</evidence>
<reference evidence="2" key="2">
    <citation type="submission" date="2020-09" db="EMBL/GenBank/DDBJ databases">
        <authorList>
            <person name="Sun Q."/>
            <person name="Ohkuma M."/>
        </authorList>
    </citation>
    <scope>NUCLEOTIDE SEQUENCE</scope>
    <source>
        <strain evidence="2">JCM 15325</strain>
    </source>
</reference>
<dbReference type="PANTHER" id="PTHR43441">
    <property type="entry name" value="RIBOSOMAL-PROTEIN-SERINE ACETYLTRANSFERASE"/>
    <property type="match status" value="1"/>
</dbReference>
<dbReference type="GO" id="GO:0008999">
    <property type="term" value="F:protein-N-terminal-alanine acetyltransferase activity"/>
    <property type="evidence" value="ECO:0007669"/>
    <property type="project" value="TreeGrafter"/>
</dbReference>
<dbReference type="PANTHER" id="PTHR43441:SF12">
    <property type="entry name" value="RIBOSOMAL N-ACETYLTRANSFERASE YDAF-RELATED"/>
    <property type="match status" value="1"/>
</dbReference>
<dbReference type="SUPFAM" id="SSF55729">
    <property type="entry name" value="Acyl-CoA N-acyltransferases (Nat)"/>
    <property type="match status" value="1"/>
</dbReference>
<dbReference type="InterPro" id="IPR016181">
    <property type="entry name" value="Acyl_CoA_acyltransferase"/>
</dbReference>
<comment type="caution">
    <text evidence="2">The sequence shown here is derived from an EMBL/GenBank/DDBJ whole genome shotgun (WGS) entry which is preliminary data.</text>
</comment>
<dbReference type="InterPro" id="IPR051908">
    <property type="entry name" value="Ribosomal_N-acetyltransferase"/>
</dbReference>
<dbReference type="Pfam" id="PF13302">
    <property type="entry name" value="Acetyltransf_3"/>
    <property type="match status" value="1"/>
</dbReference>
<feature type="domain" description="N-acetyltransferase" evidence="1">
    <location>
        <begin position="10"/>
        <end position="176"/>
    </location>
</feature>
<name>A0A917S289_9BACL</name>
<protein>
    <submittedName>
        <fullName evidence="2">Ribosomal-protein-serine acetyltransferase</fullName>
    </submittedName>
</protein>
<reference evidence="2" key="1">
    <citation type="journal article" date="2014" name="Int. J. Syst. Evol. Microbiol.">
        <title>Complete genome sequence of Corynebacterium casei LMG S-19264T (=DSM 44701T), isolated from a smear-ripened cheese.</title>
        <authorList>
            <consortium name="US DOE Joint Genome Institute (JGI-PGF)"/>
            <person name="Walter F."/>
            <person name="Albersmeier A."/>
            <person name="Kalinowski J."/>
            <person name="Ruckert C."/>
        </authorList>
    </citation>
    <scope>NUCLEOTIDE SEQUENCE</scope>
    <source>
        <strain evidence="2">JCM 15325</strain>
    </source>
</reference>
<dbReference type="InterPro" id="IPR000182">
    <property type="entry name" value="GNAT_dom"/>
</dbReference>
<dbReference type="GO" id="GO:1990189">
    <property type="term" value="F:protein N-terminal-serine acetyltransferase activity"/>
    <property type="evidence" value="ECO:0007669"/>
    <property type="project" value="TreeGrafter"/>
</dbReference>
<dbReference type="AlphaFoldDB" id="A0A917S289"/>
<dbReference type="Proteomes" id="UP000654670">
    <property type="component" value="Unassembled WGS sequence"/>
</dbReference>
<keyword evidence="3" id="KW-1185">Reference proteome</keyword>
<dbReference type="Gene3D" id="3.40.630.30">
    <property type="match status" value="1"/>
</dbReference>
<dbReference type="RefSeq" id="WP_188802264.1">
    <property type="nucleotide sequence ID" value="NZ_BMOK01000004.1"/>
</dbReference>
<gene>
    <name evidence="2" type="ORF">GCM10007968_12890</name>
</gene>
<sequence length="183" mass="21173">MFTFKVDEEIQLKLFEQSDANALFALIDRQRGYLREFLPWVDSVISAGHYYASIAGWAEQFRQGLGFQAGILFRGELSGMVGFHLHDLRNRKTSIGYWLSEDKQGKGIMTRCCRAIIAEAFETTSLNRIEIGAATQNMKSRAIPERLGFTHEGCIREAEWIYDHFVDHEIYSLLRSEWEKARQ</sequence>
<dbReference type="PROSITE" id="PS51186">
    <property type="entry name" value="GNAT"/>
    <property type="match status" value="1"/>
</dbReference>
<evidence type="ECO:0000313" key="2">
    <source>
        <dbReference type="EMBL" id="GGL50118.1"/>
    </source>
</evidence>
<evidence type="ECO:0000313" key="3">
    <source>
        <dbReference type="Proteomes" id="UP000654670"/>
    </source>
</evidence>
<accession>A0A917S289</accession>
<dbReference type="EMBL" id="BMOK01000004">
    <property type="protein sequence ID" value="GGL50118.1"/>
    <property type="molecule type" value="Genomic_DNA"/>
</dbReference>
<dbReference type="GO" id="GO:0005737">
    <property type="term" value="C:cytoplasm"/>
    <property type="evidence" value="ECO:0007669"/>
    <property type="project" value="TreeGrafter"/>
</dbReference>